<dbReference type="EMBL" id="JAJEPR010000042">
    <property type="protein sequence ID" value="MCC2191208.1"/>
    <property type="molecule type" value="Genomic_DNA"/>
</dbReference>
<keyword evidence="1" id="KW-0472">Membrane</keyword>
<evidence type="ECO:0000256" key="1">
    <source>
        <dbReference type="SAM" id="Phobius"/>
    </source>
</evidence>
<keyword evidence="1" id="KW-0812">Transmembrane</keyword>
<gene>
    <name evidence="2" type="ORF">LKD71_15655</name>
</gene>
<accession>A0AAE3DVC2</accession>
<dbReference type="Proteomes" id="UP001197875">
    <property type="component" value="Unassembled WGS sequence"/>
</dbReference>
<protein>
    <submittedName>
        <fullName evidence="2">Uncharacterized protein</fullName>
    </submittedName>
</protein>
<feature type="transmembrane region" description="Helical" evidence="1">
    <location>
        <begin position="12"/>
        <end position="32"/>
    </location>
</feature>
<dbReference type="AlphaFoldDB" id="A0AAE3DVC2"/>
<evidence type="ECO:0000313" key="3">
    <source>
        <dbReference type="Proteomes" id="UP001197875"/>
    </source>
</evidence>
<evidence type="ECO:0000313" key="2">
    <source>
        <dbReference type="EMBL" id="MCC2191208.1"/>
    </source>
</evidence>
<sequence>MKNRKNSSTGDLEAVSLVAGVILVLCFGMMIFDLEAAPVFMTLVIAMGVIMNGTAALERFYREKTVSAIFFTAVSVVLLLLFVLRLFWRG</sequence>
<keyword evidence="1" id="KW-1133">Transmembrane helix</keyword>
<organism evidence="2 3">
    <name type="scientific">Fusicatenibacter faecihominis</name>
    <dbReference type="NCBI Taxonomy" id="2881276"/>
    <lineage>
        <taxon>Bacteria</taxon>
        <taxon>Bacillati</taxon>
        <taxon>Bacillota</taxon>
        <taxon>Clostridia</taxon>
        <taxon>Lachnospirales</taxon>
        <taxon>Lachnospiraceae</taxon>
        <taxon>Fusicatenibacter</taxon>
    </lineage>
</organism>
<reference evidence="2 3" key="1">
    <citation type="submission" date="2021-10" db="EMBL/GenBank/DDBJ databases">
        <title>Anaerobic single-cell dispensing facilitates the cultivation of human gut bacteria.</title>
        <authorList>
            <person name="Afrizal A."/>
        </authorList>
    </citation>
    <scope>NUCLEOTIDE SEQUENCE [LARGE SCALE GENOMIC DNA]</scope>
    <source>
        <strain evidence="2 3">CLA-AA-H277</strain>
    </source>
</reference>
<proteinExistence type="predicted"/>
<feature type="transmembrane region" description="Helical" evidence="1">
    <location>
        <begin position="38"/>
        <end position="57"/>
    </location>
</feature>
<comment type="caution">
    <text evidence="2">The sequence shown here is derived from an EMBL/GenBank/DDBJ whole genome shotgun (WGS) entry which is preliminary data.</text>
</comment>
<name>A0AAE3DVC2_9FIRM</name>
<dbReference type="RefSeq" id="WP_178044690.1">
    <property type="nucleotide sequence ID" value="NZ_JAJEPR010000042.1"/>
</dbReference>
<keyword evidence="3" id="KW-1185">Reference proteome</keyword>
<feature type="transmembrane region" description="Helical" evidence="1">
    <location>
        <begin position="69"/>
        <end position="88"/>
    </location>
</feature>